<evidence type="ECO:0000256" key="6">
    <source>
        <dbReference type="PIRSR" id="PIRSR017269-1"/>
    </source>
</evidence>
<dbReference type="InterPro" id="IPR029063">
    <property type="entry name" value="SAM-dependent_MTases_sf"/>
</dbReference>
<evidence type="ECO:0000256" key="2">
    <source>
        <dbReference type="ARBA" id="ARBA00022679"/>
    </source>
</evidence>
<keyword evidence="4 5" id="KW-0819">tRNA processing</keyword>
<keyword evidence="2 5" id="KW-0808">Transferase</keyword>
<dbReference type="InterPro" id="IPR049470">
    <property type="entry name" value="TRM61_C"/>
</dbReference>
<dbReference type="PIRSF" id="PIRSF017269">
    <property type="entry name" value="GCD14"/>
    <property type="match status" value="1"/>
</dbReference>
<dbReference type="Pfam" id="PF14801">
    <property type="entry name" value="TrmI-like_N"/>
    <property type="match status" value="1"/>
</dbReference>
<dbReference type="PANTHER" id="PTHR12133:SF1">
    <property type="entry name" value="TRNA (ADENINE(58)-N(1))-METHYLTRANSFERASE, MITOCHONDRIAL"/>
    <property type="match status" value="1"/>
</dbReference>
<dbReference type="GO" id="GO:0030488">
    <property type="term" value="P:tRNA methylation"/>
    <property type="evidence" value="ECO:0007669"/>
    <property type="project" value="InterPro"/>
</dbReference>
<name>A0A921EMY7_9ACTN</name>
<evidence type="ECO:0000259" key="8">
    <source>
        <dbReference type="Pfam" id="PF08704"/>
    </source>
</evidence>
<accession>A0A921EMY7</accession>
<comment type="catalytic activity">
    <reaction evidence="5">
        <text>adenosine(58) in tRNA + S-adenosyl-L-methionine = N(1)-methyladenosine(58) in tRNA + S-adenosyl-L-homocysteine + H(+)</text>
        <dbReference type="Rhea" id="RHEA:43152"/>
        <dbReference type="Rhea" id="RHEA-COMP:10365"/>
        <dbReference type="Rhea" id="RHEA-COMP:10366"/>
        <dbReference type="ChEBI" id="CHEBI:15378"/>
        <dbReference type="ChEBI" id="CHEBI:57856"/>
        <dbReference type="ChEBI" id="CHEBI:59789"/>
        <dbReference type="ChEBI" id="CHEBI:74411"/>
        <dbReference type="ChEBI" id="CHEBI:74491"/>
        <dbReference type="EC" id="2.1.1.220"/>
    </reaction>
</comment>
<keyword evidence="3 5" id="KW-0949">S-adenosyl-L-methionine</keyword>
<dbReference type="GO" id="GO:0031515">
    <property type="term" value="C:tRNA (m1A) methyltransferase complex"/>
    <property type="evidence" value="ECO:0007669"/>
    <property type="project" value="UniProtKB-UniRule"/>
</dbReference>
<proteinExistence type="inferred from homology"/>
<feature type="region of interest" description="Disordered" evidence="7">
    <location>
        <begin position="266"/>
        <end position="320"/>
    </location>
</feature>
<evidence type="ECO:0000313" key="9">
    <source>
        <dbReference type="EMBL" id="HJE50922.1"/>
    </source>
</evidence>
<dbReference type="PROSITE" id="PS51620">
    <property type="entry name" value="SAM_TRM61"/>
    <property type="match status" value="1"/>
</dbReference>
<organism evidence="9 10">
    <name type="scientific">Tessaracoccus flavescens</name>
    <dbReference type="NCBI Taxonomy" id="399497"/>
    <lineage>
        <taxon>Bacteria</taxon>
        <taxon>Bacillati</taxon>
        <taxon>Actinomycetota</taxon>
        <taxon>Actinomycetes</taxon>
        <taxon>Propionibacteriales</taxon>
        <taxon>Propionibacteriaceae</taxon>
        <taxon>Tessaracoccus</taxon>
    </lineage>
</organism>
<evidence type="ECO:0000256" key="7">
    <source>
        <dbReference type="SAM" id="MobiDB-lite"/>
    </source>
</evidence>
<feature type="domain" description="tRNA (adenine(58)-N(1))-methyltransferase catalytic subunit TRM61 C-terminal" evidence="8">
    <location>
        <begin position="78"/>
        <end position="240"/>
    </location>
</feature>
<reference evidence="9" key="2">
    <citation type="submission" date="2021-09" db="EMBL/GenBank/DDBJ databases">
        <authorList>
            <person name="Gilroy R."/>
        </authorList>
    </citation>
    <scope>NUCLEOTIDE SEQUENCE</scope>
    <source>
        <strain evidence="9">ChiGjej3B3-7470</strain>
    </source>
</reference>
<evidence type="ECO:0000256" key="1">
    <source>
        <dbReference type="ARBA" id="ARBA00022603"/>
    </source>
</evidence>
<protein>
    <recommendedName>
        <fullName evidence="5">tRNA (adenine(58)-N(1))-methyltransferase TrmI</fullName>
        <ecNumber evidence="5">2.1.1.220</ecNumber>
    </recommendedName>
</protein>
<sequence>MTYSGVRRGPLQVGERVTLTDSKGRRKSIVLREGAVWHTTKGAVNHDDLIGGPEAVTVTSAGGMEYLALRPLMSEFMVSMPREAAVIYPKDAAQILMWTDIFPGARVLEAGVGSGALSIALLRAIGPEGRLHSYERRQQFADVAIKNVETFLGGPHPAWKVTVGDLVEAIADEPIDRAILDMLAPWECIEAVGERMVPGGVITCYVATATQLGRVADTFRAHGGFTEPHATETTVRDWHAEGLAIRPGHGTSGHTGFLITSRRMAPGASAPMRKRRPAPGAYGPDYQGPRPANIPVELGGAPAAQSPRDEAPTDEGGGEE</sequence>
<feature type="binding site" evidence="6">
    <location>
        <position position="165"/>
    </location>
    <ligand>
        <name>S-adenosyl-L-methionine</name>
        <dbReference type="ChEBI" id="CHEBI:59789"/>
    </ligand>
</feature>
<dbReference type="GO" id="GO:0160107">
    <property type="term" value="F:tRNA (adenine(58)-N1)-methyltransferase activity"/>
    <property type="evidence" value="ECO:0007669"/>
    <property type="project" value="UniProtKB-EC"/>
</dbReference>
<gene>
    <name evidence="9" type="ORF">K8V15_02915</name>
</gene>
<feature type="binding site" evidence="6">
    <location>
        <begin position="114"/>
        <end position="117"/>
    </location>
    <ligand>
        <name>S-adenosyl-L-methionine</name>
        <dbReference type="ChEBI" id="CHEBI:59789"/>
    </ligand>
</feature>
<comment type="subunit">
    <text evidence="5">Homotetramer composed of a dimer of dimers.</text>
</comment>
<dbReference type="FunFam" id="3.40.50.150:FF:000019">
    <property type="entry name" value="tRNA (adenine(58)-N(1))-methyltransferase TrmI"/>
    <property type="match status" value="1"/>
</dbReference>
<evidence type="ECO:0000256" key="3">
    <source>
        <dbReference type="ARBA" id="ARBA00022691"/>
    </source>
</evidence>
<comment type="similarity">
    <text evidence="5">Belongs to the class I-like SAM-binding methyltransferase superfamily. TRM61 family.</text>
</comment>
<evidence type="ECO:0000256" key="4">
    <source>
        <dbReference type="ARBA" id="ARBA00022694"/>
    </source>
</evidence>
<dbReference type="Pfam" id="PF08704">
    <property type="entry name" value="GCD14"/>
    <property type="match status" value="1"/>
</dbReference>
<dbReference type="InterPro" id="IPR014816">
    <property type="entry name" value="tRNA_MeTrfase_Gcd14"/>
</dbReference>
<dbReference type="Proteomes" id="UP000712713">
    <property type="component" value="Unassembled WGS sequence"/>
</dbReference>
<dbReference type="AlphaFoldDB" id="A0A921EMY7"/>
<evidence type="ECO:0000256" key="5">
    <source>
        <dbReference type="PIRNR" id="PIRNR017269"/>
    </source>
</evidence>
<feature type="binding site" evidence="6">
    <location>
        <position position="181"/>
    </location>
    <ligand>
        <name>S-adenosyl-L-methionine</name>
        <dbReference type="ChEBI" id="CHEBI:59789"/>
    </ligand>
</feature>
<comment type="caution">
    <text evidence="9">The sequence shown here is derived from an EMBL/GenBank/DDBJ whole genome shotgun (WGS) entry which is preliminary data.</text>
</comment>
<comment type="function">
    <text evidence="5">Catalyzes the S-adenosyl-L-methionine-dependent formation of N(1)-methyladenine at position 58 (m1A58) in tRNA.</text>
</comment>
<dbReference type="CDD" id="cd02440">
    <property type="entry name" value="AdoMet_MTases"/>
    <property type="match status" value="1"/>
</dbReference>
<dbReference type="SUPFAM" id="SSF53335">
    <property type="entry name" value="S-adenosyl-L-methionine-dependent methyltransferases"/>
    <property type="match status" value="1"/>
</dbReference>
<dbReference type="Gene3D" id="3.10.330.20">
    <property type="match status" value="1"/>
</dbReference>
<dbReference type="EMBL" id="DYZF01000068">
    <property type="protein sequence ID" value="HJE50922.1"/>
    <property type="molecule type" value="Genomic_DNA"/>
</dbReference>
<dbReference type="Gene3D" id="3.40.50.150">
    <property type="entry name" value="Vaccinia Virus protein VP39"/>
    <property type="match status" value="1"/>
</dbReference>
<dbReference type="PANTHER" id="PTHR12133">
    <property type="entry name" value="TRNA (ADENINE(58)-N(1))-METHYLTRANSFERASE"/>
    <property type="match status" value="1"/>
</dbReference>
<evidence type="ECO:0000313" key="10">
    <source>
        <dbReference type="Proteomes" id="UP000712713"/>
    </source>
</evidence>
<reference evidence="9" key="1">
    <citation type="journal article" date="2021" name="PeerJ">
        <title>Extensive microbial diversity within the chicken gut microbiome revealed by metagenomics and culture.</title>
        <authorList>
            <person name="Gilroy R."/>
            <person name="Ravi A."/>
            <person name="Getino M."/>
            <person name="Pursley I."/>
            <person name="Horton D.L."/>
            <person name="Alikhan N.F."/>
            <person name="Baker D."/>
            <person name="Gharbi K."/>
            <person name="Hall N."/>
            <person name="Watson M."/>
            <person name="Adriaenssens E.M."/>
            <person name="Foster-Nyarko E."/>
            <person name="Jarju S."/>
            <person name="Secka A."/>
            <person name="Antonio M."/>
            <person name="Oren A."/>
            <person name="Chaudhuri R.R."/>
            <person name="La Ragione R."/>
            <person name="Hildebrand F."/>
            <person name="Pallen M.J."/>
        </authorList>
    </citation>
    <scope>NUCLEOTIDE SEQUENCE</scope>
    <source>
        <strain evidence="9">ChiGjej3B3-7470</strain>
    </source>
</reference>
<dbReference type="EC" id="2.1.1.220" evidence="5"/>
<keyword evidence="1 5" id="KW-0489">Methyltransferase</keyword>
<feature type="binding site" evidence="6">
    <location>
        <position position="135"/>
    </location>
    <ligand>
        <name>S-adenosyl-L-methionine</name>
        <dbReference type="ChEBI" id="CHEBI:59789"/>
    </ligand>
</feature>